<dbReference type="SUPFAM" id="SSF53167">
    <property type="entry name" value="Purine and uridine phosphorylases"/>
    <property type="match status" value="1"/>
</dbReference>
<accession>A0ABM9B0U8</accession>
<evidence type="ECO:0000259" key="3">
    <source>
        <dbReference type="Pfam" id="PF01048"/>
    </source>
</evidence>
<dbReference type="GO" id="GO:0016798">
    <property type="term" value="F:hydrolase activity, acting on glycosyl bonds"/>
    <property type="evidence" value="ECO:0007669"/>
    <property type="project" value="UniProtKB-KW"/>
</dbReference>
<reference evidence="4" key="1">
    <citation type="submission" date="2021-12" db="EMBL/GenBank/DDBJ databases">
        <authorList>
            <person name="Rodrigo-Torres L."/>
            <person name="Arahal R. D."/>
            <person name="Lucena T."/>
        </authorList>
    </citation>
    <scope>NUCLEOTIDE SEQUENCE</scope>
    <source>
        <strain evidence="4">CECT 8419</strain>
    </source>
</reference>
<comment type="similarity">
    <text evidence="1">Belongs to the PNP/UDP phosphorylase family. Futalosine hydrolase subfamily.</text>
</comment>
<dbReference type="EMBL" id="CAKLPZ010000001">
    <property type="protein sequence ID" value="CAH1000426.1"/>
    <property type="molecule type" value="Genomic_DNA"/>
</dbReference>
<dbReference type="Gene3D" id="3.40.50.1580">
    <property type="entry name" value="Nucleoside phosphorylase domain"/>
    <property type="match status" value="1"/>
</dbReference>
<dbReference type="PANTHER" id="PTHR46832:SF2">
    <property type="entry name" value="FUTALOSINE HYDROLASE"/>
    <property type="match status" value="1"/>
</dbReference>
<dbReference type="EC" id="3.2.2.26" evidence="1 2"/>
<comment type="pathway">
    <text evidence="1">Quinol/quinone metabolism; menaquinone biosynthesis.</text>
</comment>
<name>A0ABM9B0U8_9BACT</name>
<keyword evidence="5" id="KW-1185">Reference proteome</keyword>
<dbReference type="NCBIfam" id="TIGR03664">
    <property type="entry name" value="fut_nucase"/>
    <property type="match status" value="1"/>
</dbReference>
<dbReference type="InterPro" id="IPR000845">
    <property type="entry name" value="Nucleoside_phosphorylase_d"/>
</dbReference>
<dbReference type="Pfam" id="PF01048">
    <property type="entry name" value="PNP_UDP_1"/>
    <property type="match status" value="1"/>
</dbReference>
<dbReference type="RefSeq" id="WP_238750477.1">
    <property type="nucleotide sequence ID" value="NZ_CAKLPZ010000001.1"/>
</dbReference>
<sequence>MTILLLAATPPEIAPTVSWLRQQASQETLNVLHFPRVQIEVVFGGLGVVSTAYLLGKRFATQPPVQLAIQAGIAGALDRSLAYGQVVNVTSERLGDWGAEDRDGSLLSPADIGFPPGFPFDATGSLRPPGPAAILPFTTAAGLTVQRATGSDASIARLRTHFPDAQVESMEGAAFFYACLEAGVDALQLRGISNYVEARDRSKWQLTPAIEAVNVAVQQVLTPFIH</sequence>
<evidence type="ECO:0000313" key="5">
    <source>
        <dbReference type="Proteomes" id="UP000837803"/>
    </source>
</evidence>
<dbReference type="Proteomes" id="UP000837803">
    <property type="component" value="Unassembled WGS sequence"/>
</dbReference>
<comment type="function">
    <text evidence="1">Catalyzes the hydrolysis of futalosine (FL) to dehypoxanthine futalosine (DHFL) and hypoxanthine, a step in the biosynthesis of menaquinone (MK, vitamin K2).</text>
</comment>
<comment type="catalytic activity">
    <reaction evidence="1">
        <text>futalosine + H2O = dehypoxanthine futalosine + hypoxanthine</text>
        <dbReference type="Rhea" id="RHEA:25904"/>
        <dbReference type="ChEBI" id="CHEBI:15377"/>
        <dbReference type="ChEBI" id="CHEBI:17368"/>
        <dbReference type="ChEBI" id="CHEBI:58863"/>
        <dbReference type="ChEBI" id="CHEBI:58864"/>
        <dbReference type="EC" id="3.2.2.26"/>
    </reaction>
</comment>
<dbReference type="InterPro" id="IPR019963">
    <property type="entry name" value="FL_hydrolase_MqnB"/>
</dbReference>
<feature type="domain" description="Nucleoside phosphorylase" evidence="3">
    <location>
        <begin position="3"/>
        <end position="213"/>
    </location>
</feature>
<proteinExistence type="inferred from homology"/>
<evidence type="ECO:0000313" key="4">
    <source>
        <dbReference type="EMBL" id="CAH1000426.1"/>
    </source>
</evidence>
<organism evidence="4 5">
    <name type="scientific">Neolewinella maritima</name>
    <dbReference type="NCBI Taxonomy" id="1383882"/>
    <lineage>
        <taxon>Bacteria</taxon>
        <taxon>Pseudomonadati</taxon>
        <taxon>Bacteroidota</taxon>
        <taxon>Saprospiria</taxon>
        <taxon>Saprospirales</taxon>
        <taxon>Lewinellaceae</taxon>
        <taxon>Neolewinella</taxon>
    </lineage>
</organism>
<comment type="caution">
    <text evidence="4">The sequence shown here is derived from an EMBL/GenBank/DDBJ whole genome shotgun (WGS) entry which is preliminary data.</text>
</comment>
<protein>
    <recommendedName>
        <fullName evidence="1 2">Futalosine hydrolase</fullName>
        <shortName evidence="1">FL hydrolase</shortName>
        <ecNumber evidence="1 2">3.2.2.26</ecNumber>
    </recommendedName>
    <alternativeName>
        <fullName evidence="1">Futalosine nucleosidase</fullName>
    </alternativeName>
    <alternativeName>
        <fullName evidence="1">Menaquinone biosynthetic enzyme MqnB</fullName>
    </alternativeName>
</protein>
<dbReference type="InterPro" id="IPR035994">
    <property type="entry name" value="Nucleoside_phosphorylase_sf"/>
</dbReference>
<dbReference type="HAMAP" id="MF_00991">
    <property type="entry name" value="MqnB"/>
    <property type="match status" value="1"/>
</dbReference>
<evidence type="ECO:0000256" key="1">
    <source>
        <dbReference type="HAMAP-Rule" id="MF_00991"/>
    </source>
</evidence>
<keyword evidence="1 4" id="KW-0378">Hydrolase</keyword>
<evidence type="ECO:0000256" key="2">
    <source>
        <dbReference type="NCBIfam" id="TIGR03664"/>
    </source>
</evidence>
<dbReference type="PANTHER" id="PTHR46832">
    <property type="entry name" value="5'-METHYLTHIOADENOSINE/S-ADENOSYLHOMOCYSTEINE NUCLEOSIDASE"/>
    <property type="match status" value="1"/>
</dbReference>
<gene>
    <name evidence="1 4" type="primary">mqnB</name>
    <name evidence="4" type="ORF">LEM8419_01579</name>
</gene>
<keyword evidence="1" id="KW-0474">Menaquinone biosynthesis</keyword>
<keyword evidence="4" id="KW-0326">Glycosidase</keyword>